<dbReference type="EMBL" id="MGHU01000031">
    <property type="protein sequence ID" value="OGM77162.1"/>
    <property type="molecule type" value="Genomic_DNA"/>
</dbReference>
<keyword evidence="1" id="KW-0812">Transmembrane</keyword>
<feature type="transmembrane region" description="Helical" evidence="1">
    <location>
        <begin position="164"/>
        <end position="185"/>
    </location>
</feature>
<gene>
    <name evidence="2" type="ORF">A2188_03335</name>
</gene>
<evidence type="ECO:0000313" key="3">
    <source>
        <dbReference type="Proteomes" id="UP000179241"/>
    </source>
</evidence>
<evidence type="ECO:0000313" key="2">
    <source>
        <dbReference type="EMBL" id="OGM77162.1"/>
    </source>
</evidence>
<reference evidence="2 3" key="1">
    <citation type="journal article" date="2016" name="Nat. Commun.">
        <title>Thousands of microbial genomes shed light on interconnected biogeochemical processes in an aquifer system.</title>
        <authorList>
            <person name="Anantharaman K."/>
            <person name="Brown C.T."/>
            <person name="Hug L.A."/>
            <person name="Sharon I."/>
            <person name="Castelle C.J."/>
            <person name="Probst A.J."/>
            <person name="Thomas B.C."/>
            <person name="Singh A."/>
            <person name="Wilkins M.J."/>
            <person name="Karaoz U."/>
            <person name="Brodie E.L."/>
            <person name="Williams K.H."/>
            <person name="Hubbard S.S."/>
            <person name="Banfield J.F."/>
        </authorList>
    </citation>
    <scope>NUCLEOTIDE SEQUENCE [LARGE SCALE GENOMIC DNA]</scope>
</reference>
<evidence type="ECO:0000256" key="1">
    <source>
        <dbReference type="SAM" id="Phobius"/>
    </source>
</evidence>
<protein>
    <submittedName>
        <fullName evidence="2">Uncharacterized protein</fullName>
    </submittedName>
</protein>
<keyword evidence="1" id="KW-0472">Membrane</keyword>
<dbReference type="AlphaFoldDB" id="A0A1F8CLL1"/>
<feature type="transmembrane region" description="Helical" evidence="1">
    <location>
        <begin position="57"/>
        <end position="75"/>
    </location>
</feature>
<comment type="caution">
    <text evidence="2">The sequence shown here is derived from an EMBL/GenBank/DDBJ whole genome shotgun (WGS) entry which is preliminary data.</text>
</comment>
<name>A0A1F8CLL1_9BACT</name>
<sequence>MWFVLPLLSLVYLFVFWRKLKEDYYQESLFSLGLTQYGLLAGLYFISTRINNPANFFYLEIVFVLLGYFMISFWFKRGSANKLEIVEGTLLAFWLMDVLWGSYQRLFWEAGLSVFSLVVFWLVNKNYKKFNWYKSGRVGIAGVTALGLRSLVKGSMVLMLPAVFPFRFAPLVFGLFAFANFVLVYKLANKLS</sequence>
<accession>A0A1F8CLL1</accession>
<feature type="transmembrane region" description="Helical" evidence="1">
    <location>
        <begin position="135"/>
        <end position="152"/>
    </location>
</feature>
<keyword evidence="1" id="KW-1133">Transmembrane helix</keyword>
<feature type="transmembrane region" description="Helical" evidence="1">
    <location>
        <begin position="28"/>
        <end position="45"/>
    </location>
</feature>
<proteinExistence type="predicted"/>
<organism evidence="2 3">
    <name type="scientific">Candidatus Woesebacteria bacterium RIFOXYA1_FULL_43_9</name>
    <dbReference type="NCBI Taxonomy" id="1802534"/>
    <lineage>
        <taxon>Bacteria</taxon>
        <taxon>Candidatus Woeseibacteriota</taxon>
    </lineage>
</organism>
<dbReference type="Proteomes" id="UP000179241">
    <property type="component" value="Unassembled WGS sequence"/>
</dbReference>
<feature type="transmembrane region" description="Helical" evidence="1">
    <location>
        <begin position="106"/>
        <end position="123"/>
    </location>
</feature>